<sequence length="598" mass="62428">MRRSVRRNVSVLGVLAVIASVGAAAPAGSTPAGPPPKSPVAVGYGGAVASVDADASAAGIEVLRNGGNAVDAAVATAAALGVTEPYSAGIGGGGYFVHYDAARRTVQTVDGRETAPRSADSSLFLENGKPIPFAEAMTSGLGVGTPGTPATWDTVLDAWGSKPLRQLLKPAERLARDGFVVDATFRSQTEGNQARFADFPDSAKLFLPGGRLPVTGSVFKNPDLARTYEKLGREGAGALYRGELAEDIVTTVRNPPLDPEADRVVRAGDLTAKDLKRYRTLRQAPTRVGYRGLDVYGMAPSSSGGTSVGEALNILESTDLSKASPERYLHRLIESSRIAFADRGRWVGDPAFEDVPTRELLSQRFADARECLIDDDKALTSPLAPGDPRDPAACASTGEAAPTPYEGENTTHLTAADKWGNVVAYTLTIESTGGSGITVPGRGFLLNNELTDFSFAPAGPAVHDPNLPGPGKRPRSSMAPTIVLEDGRPVMALGSPGGATIITTVLQTLTGHLDRGLPLVEAIAAPRASQRNSATTEIEPGLWDSPVRARLESLGHAFRLNPEIGAATAVRRLPDGRWVAAAEKVRRGGGSAMVVRPG</sequence>
<dbReference type="GO" id="GO:0006751">
    <property type="term" value="P:glutathione catabolic process"/>
    <property type="evidence" value="ECO:0007669"/>
    <property type="project" value="UniProtKB-UniRule"/>
</dbReference>
<dbReference type="GO" id="GO:0036374">
    <property type="term" value="F:glutathione hydrolase activity"/>
    <property type="evidence" value="ECO:0007669"/>
    <property type="project" value="UniProtKB-UniRule"/>
</dbReference>
<proteinExistence type="inferred from homology"/>
<protein>
    <recommendedName>
        <fullName evidence="11">Glutathione hydrolase proenzyme</fullName>
        <ecNumber evidence="11">2.3.2.2</ecNumber>
        <ecNumber evidence="11">3.4.19.13</ecNumber>
    </recommendedName>
    <component>
        <recommendedName>
            <fullName evidence="11">Glutathione hydrolase large chain</fullName>
        </recommendedName>
    </component>
    <component>
        <recommendedName>
            <fullName evidence="11">Glutathione hydrolase small chain</fullName>
        </recommendedName>
    </component>
</protein>
<dbReference type="EC" id="2.3.2.2" evidence="11"/>
<organism evidence="14 15">
    <name type="scientific">Streptomyces finlayi</name>
    <dbReference type="NCBI Taxonomy" id="67296"/>
    <lineage>
        <taxon>Bacteria</taxon>
        <taxon>Bacillati</taxon>
        <taxon>Actinomycetota</taxon>
        <taxon>Actinomycetes</taxon>
        <taxon>Kitasatosporales</taxon>
        <taxon>Streptomycetaceae</taxon>
        <taxon>Streptomyces</taxon>
    </lineage>
</organism>
<evidence type="ECO:0000256" key="5">
    <source>
        <dbReference type="ARBA" id="ARBA00022801"/>
    </source>
</evidence>
<keyword evidence="4 11" id="KW-0808">Transferase</keyword>
<evidence type="ECO:0000256" key="12">
    <source>
        <dbReference type="SAM" id="MobiDB-lite"/>
    </source>
</evidence>
<keyword evidence="13" id="KW-0732">Signal</keyword>
<dbReference type="PANTHER" id="PTHR43199:SF1">
    <property type="entry name" value="GLUTATHIONE HYDROLASE PROENZYME"/>
    <property type="match status" value="1"/>
</dbReference>
<evidence type="ECO:0000256" key="3">
    <source>
        <dbReference type="ARBA" id="ARBA00009381"/>
    </source>
</evidence>
<feature type="chain" id="PRO_5038422843" description="Glutathione hydrolase proenzyme" evidence="13">
    <location>
        <begin position="24"/>
        <end position="598"/>
    </location>
</feature>
<keyword evidence="15" id="KW-1185">Reference proteome</keyword>
<dbReference type="InterPro" id="IPR000101">
    <property type="entry name" value="GGT_peptidase"/>
</dbReference>
<keyword evidence="6 11" id="KW-0865">Zymogen</keyword>
<dbReference type="GO" id="GO:0006750">
    <property type="term" value="P:glutathione biosynthetic process"/>
    <property type="evidence" value="ECO:0007669"/>
    <property type="project" value="UniProtKB-KW"/>
</dbReference>
<comment type="pathway">
    <text evidence="11">Sulfur metabolism; glutathione metabolism.</text>
</comment>
<dbReference type="EMBL" id="CP045702">
    <property type="protein sequence ID" value="QNE73895.1"/>
    <property type="molecule type" value="Genomic_DNA"/>
</dbReference>
<evidence type="ECO:0000256" key="2">
    <source>
        <dbReference type="ARBA" id="ARBA00001089"/>
    </source>
</evidence>
<dbReference type="Gene3D" id="3.60.20.40">
    <property type="match status" value="1"/>
</dbReference>
<evidence type="ECO:0000256" key="10">
    <source>
        <dbReference type="PIRSR" id="PIRSR600101-2"/>
    </source>
</evidence>
<evidence type="ECO:0000256" key="1">
    <source>
        <dbReference type="ARBA" id="ARBA00001049"/>
    </source>
</evidence>
<feature type="active site" description="Nucleophile" evidence="9">
    <location>
        <position position="410"/>
    </location>
</feature>
<comment type="subunit">
    <text evidence="11">This enzyme consists of two polypeptide chains, which are synthesized in precursor form from a single polypeptide.</text>
</comment>
<feature type="binding site" evidence="10">
    <location>
        <position position="112"/>
    </location>
    <ligand>
        <name>L-glutamate</name>
        <dbReference type="ChEBI" id="CHEBI:29985"/>
    </ligand>
</feature>
<comment type="catalytic activity">
    <reaction evidence="1 11">
        <text>an S-substituted glutathione + H2O = an S-substituted L-cysteinylglycine + L-glutamate</text>
        <dbReference type="Rhea" id="RHEA:59468"/>
        <dbReference type="ChEBI" id="CHEBI:15377"/>
        <dbReference type="ChEBI" id="CHEBI:29985"/>
        <dbReference type="ChEBI" id="CHEBI:90779"/>
        <dbReference type="ChEBI" id="CHEBI:143103"/>
        <dbReference type="EC" id="3.4.19.13"/>
    </reaction>
</comment>
<dbReference type="EC" id="3.4.19.13" evidence="11"/>
<comment type="catalytic activity">
    <reaction evidence="2 11">
        <text>glutathione + H2O = L-cysteinylglycine + L-glutamate</text>
        <dbReference type="Rhea" id="RHEA:28807"/>
        <dbReference type="ChEBI" id="CHEBI:15377"/>
        <dbReference type="ChEBI" id="CHEBI:29985"/>
        <dbReference type="ChEBI" id="CHEBI:57925"/>
        <dbReference type="ChEBI" id="CHEBI:61694"/>
        <dbReference type="EC" id="3.4.19.13"/>
    </reaction>
</comment>
<feature type="region of interest" description="Disordered" evidence="12">
    <location>
        <begin position="379"/>
        <end position="408"/>
    </location>
</feature>
<keyword evidence="5 11" id="KW-0378">Hydrolase</keyword>
<evidence type="ECO:0000256" key="9">
    <source>
        <dbReference type="PIRSR" id="PIRSR600101-1"/>
    </source>
</evidence>
<evidence type="ECO:0000256" key="7">
    <source>
        <dbReference type="ARBA" id="ARBA00023315"/>
    </source>
</evidence>
<feature type="binding site" evidence="10">
    <location>
        <begin position="476"/>
        <end position="477"/>
    </location>
    <ligand>
        <name>L-glutamate</name>
        <dbReference type="ChEBI" id="CHEBI:29985"/>
    </ligand>
</feature>
<dbReference type="InterPro" id="IPR043138">
    <property type="entry name" value="GGT_lsub"/>
</dbReference>
<dbReference type="Proteomes" id="UP000515307">
    <property type="component" value="Chromosome"/>
</dbReference>
<name>A0A7G7BEY0_9ACTN</name>
<dbReference type="PANTHER" id="PTHR43199">
    <property type="entry name" value="GLUTATHIONE HYDROLASE"/>
    <property type="match status" value="1"/>
</dbReference>
<evidence type="ECO:0000313" key="14">
    <source>
        <dbReference type="EMBL" id="QNE73895.1"/>
    </source>
</evidence>
<evidence type="ECO:0000256" key="11">
    <source>
        <dbReference type="RuleBase" id="RU368036"/>
    </source>
</evidence>
<keyword evidence="7 11" id="KW-0012">Acyltransferase</keyword>
<dbReference type="Pfam" id="PF01019">
    <property type="entry name" value="G_glu_transpept"/>
    <property type="match status" value="1"/>
</dbReference>
<comment type="catalytic activity">
    <reaction evidence="8 11">
        <text>an N-terminal (5-L-glutamyl)-[peptide] + an alpha-amino acid = 5-L-glutamyl amino acid + an N-terminal L-alpha-aminoacyl-[peptide]</text>
        <dbReference type="Rhea" id="RHEA:23904"/>
        <dbReference type="Rhea" id="RHEA-COMP:9780"/>
        <dbReference type="Rhea" id="RHEA-COMP:9795"/>
        <dbReference type="ChEBI" id="CHEBI:77644"/>
        <dbReference type="ChEBI" id="CHEBI:78597"/>
        <dbReference type="ChEBI" id="CHEBI:78599"/>
        <dbReference type="ChEBI" id="CHEBI:78608"/>
        <dbReference type="EC" id="2.3.2.2"/>
    </reaction>
</comment>
<dbReference type="SUPFAM" id="SSF56235">
    <property type="entry name" value="N-terminal nucleophile aminohydrolases (Ntn hydrolases)"/>
    <property type="match status" value="1"/>
</dbReference>
<dbReference type="AlphaFoldDB" id="A0A7G7BEY0"/>
<dbReference type="InterPro" id="IPR043137">
    <property type="entry name" value="GGT_ssub_C"/>
</dbReference>
<keyword evidence="11" id="KW-0317">Glutathione biosynthesis</keyword>
<evidence type="ECO:0000256" key="13">
    <source>
        <dbReference type="SAM" id="SignalP"/>
    </source>
</evidence>
<dbReference type="InterPro" id="IPR029055">
    <property type="entry name" value="Ntn_hydrolases_N"/>
</dbReference>
<comment type="similarity">
    <text evidence="3 11">Belongs to the gamma-glutamyltransferase family.</text>
</comment>
<dbReference type="GO" id="GO:0103068">
    <property type="term" value="F:leukotriene C4 gamma-glutamyl transferase activity"/>
    <property type="evidence" value="ECO:0007669"/>
    <property type="project" value="UniProtKB-EC"/>
</dbReference>
<dbReference type="Gene3D" id="1.10.246.130">
    <property type="match status" value="1"/>
</dbReference>
<dbReference type="RefSeq" id="WP_185297463.1">
    <property type="nucleotide sequence ID" value="NZ_CP045702.1"/>
</dbReference>
<dbReference type="UniPathway" id="UPA00204"/>
<dbReference type="InterPro" id="IPR051792">
    <property type="entry name" value="GGT_bact"/>
</dbReference>
<reference evidence="15" key="1">
    <citation type="submission" date="2019-10" db="EMBL/GenBank/DDBJ databases">
        <title>Antimicrobial potential of Antarctic Bacteria.</title>
        <authorList>
            <person name="Benaud N."/>
            <person name="Edwards R.J."/>
            <person name="Ferrari B.C."/>
        </authorList>
    </citation>
    <scope>NUCLEOTIDE SEQUENCE [LARGE SCALE GENOMIC DNA]</scope>
    <source>
        <strain evidence="15">NBSH44</strain>
    </source>
</reference>
<evidence type="ECO:0000256" key="8">
    <source>
        <dbReference type="ARBA" id="ARBA00047417"/>
    </source>
</evidence>
<dbReference type="NCBIfam" id="TIGR00066">
    <property type="entry name" value="g_glut_trans"/>
    <property type="match status" value="1"/>
</dbReference>
<evidence type="ECO:0000256" key="4">
    <source>
        <dbReference type="ARBA" id="ARBA00022679"/>
    </source>
</evidence>
<feature type="binding site" evidence="10">
    <location>
        <position position="452"/>
    </location>
    <ligand>
        <name>L-glutamate</name>
        <dbReference type="ChEBI" id="CHEBI:29985"/>
    </ligand>
</feature>
<gene>
    <name evidence="14" type="primary">ggt</name>
    <name evidence="14" type="ORF">F0344_04120</name>
</gene>
<feature type="binding site" evidence="10">
    <location>
        <position position="498"/>
    </location>
    <ligand>
        <name>L-glutamate</name>
        <dbReference type="ChEBI" id="CHEBI:29985"/>
    </ligand>
</feature>
<dbReference type="KEGG" id="sfiy:F0344_04120"/>
<evidence type="ECO:0000256" key="6">
    <source>
        <dbReference type="ARBA" id="ARBA00023145"/>
    </source>
</evidence>
<dbReference type="PRINTS" id="PR01210">
    <property type="entry name" value="GGTRANSPTASE"/>
</dbReference>
<feature type="signal peptide" evidence="13">
    <location>
        <begin position="1"/>
        <end position="23"/>
    </location>
</feature>
<accession>A0A7G7BEY0</accession>
<evidence type="ECO:0000313" key="15">
    <source>
        <dbReference type="Proteomes" id="UP000515307"/>
    </source>
</evidence>
<comment type="PTM">
    <text evidence="11">Cleaved by autocatalysis into a large and a small subunit.</text>
</comment>